<dbReference type="PANTHER" id="PTHR46663:SF2">
    <property type="entry name" value="GGDEF DOMAIN-CONTAINING PROTEIN"/>
    <property type="match status" value="1"/>
</dbReference>
<name>A0ABT0D5U8_9HYPH</name>
<feature type="transmembrane region" description="Helical" evidence="1">
    <location>
        <begin position="21"/>
        <end position="42"/>
    </location>
</feature>
<dbReference type="SUPFAM" id="SSF55073">
    <property type="entry name" value="Nucleotide cyclase"/>
    <property type="match status" value="1"/>
</dbReference>
<proteinExistence type="predicted"/>
<dbReference type="SMART" id="SM00267">
    <property type="entry name" value="GGDEF"/>
    <property type="match status" value="1"/>
</dbReference>
<dbReference type="EC" id="2.7.7.65" evidence="3"/>
<dbReference type="InterPro" id="IPR029787">
    <property type="entry name" value="Nucleotide_cyclase"/>
</dbReference>
<keyword evidence="1" id="KW-0812">Transmembrane</keyword>
<sequence>MVLEDRRQIGKTFQREVMLPVTLLVGLMILAVIGTVIWIAHWQTADVQAREQALAASAIAERLSLLEKTADDYAFWDDSYEHAGRDDSEWVDANVAKPVAQKYGFRLIAVVDEKGRATFGARDDTRFNGPMGQVLTGGFEQLLTQLAPATGKVTTSGVLMLGADPALAAVSRIRPFESKPAADDAVRQRFLVFVDALNPPQLAAISRAYLLPDLHVAAQASADTSLKLDTVDGGKPVLLAWRAADPGGEMLHSLLPILLLLLITFGALTVYVLRQGRDAAVRLRESEERALRDPLTGLPNRVMLHARAEELMAGSSKAGFALAYLDLDGFKQVNDEFGHDMGDEVLKQSTRRIAAAIRDEDLLARLGGDEFAVIFPDLTDFAVLRQITERIIDAVNDPIVAGGAALRVGITIGVALYPFDATSTLELVKAADAALYRAKRNSKGTVQFISGAQSGARN</sequence>
<dbReference type="PANTHER" id="PTHR46663">
    <property type="entry name" value="DIGUANYLATE CYCLASE DGCT-RELATED"/>
    <property type="match status" value="1"/>
</dbReference>
<keyword evidence="4" id="KW-1185">Reference proteome</keyword>
<keyword evidence="3" id="KW-0548">Nucleotidyltransferase</keyword>
<evidence type="ECO:0000313" key="4">
    <source>
        <dbReference type="Proteomes" id="UP001203284"/>
    </source>
</evidence>
<dbReference type="InterPro" id="IPR052163">
    <property type="entry name" value="DGC-Regulatory_Protein"/>
</dbReference>
<keyword evidence="3" id="KW-0808">Transferase</keyword>
<evidence type="ECO:0000313" key="3">
    <source>
        <dbReference type="EMBL" id="MCK0195307.1"/>
    </source>
</evidence>
<keyword evidence="1" id="KW-0472">Membrane</keyword>
<dbReference type="EMBL" id="JALKCH010000001">
    <property type="protein sequence ID" value="MCK0195307.1"/>
    <property type="molecule type" value="Genomic_DNA"/>
</dbReference>
<dbReference type="Pfam" id="PF05228">
    <property type="entry name" value="CHASE4"/>
    <property type="match status" value="1"/>
</dbReference>
<accession>A0ABT0D5U8</accession>
<comment type="caution">
    <text evidence="3">The sequence shown here is derived from an EMBL/GenBank/DDBJ whole genome shotgun (WGS) entry which is preliminary data.</text>
</comment>
<evidence type="ECO:0000256" key="1">
    <source>
        <dbReference type="SAM" id="Phobius"/>
    </source>
</evidence>
<dbReference type="Proteomes" id="UP001203284">
    <property type="component" value="Unassembled WGS sequence"/>
</dbReference>
<dbReference type="CDD" id="cd01949">
    <property type="entry name" value="GGDEF"/>
    <property type="match status" value="1"/>
</dbReference>
<protein>
    <submittedName>
        <fullName evidence="3">Diguanylate cyclase</fullName>
        <ecNumber evidence="3">2.7.7.65</ecNumber>
    </submittedName>
</protein>
<dbReference type="PROSITE" id="PS50887">
    <property type="entry name" value="GGDEF"/>
    <property type="match status" value="1"/>
</dbReference>
<dbReference type="InterPro" id="IPR007892">
    <property type="entry name" value="CHASE4"/>
</dbReference>
<dbReference type="InterPro" id="IPR043128">
    <property type="entry name" value="Rev_trsase/Diguanyl_cyclase"/>
</dbReference>
<dbReference type="InterPro" id="IPR000160">
    <property type="entry name" value="GGDEF_dom"/>
</dbReference>
<dbReference type="NCBIfam" id="TIGR00254">
    <property type="entry name" value="GGDEF"/>
    <property type="match status" value="1"/>
</dbReference>
<gene>
    <name evidence="3" type="ORF">MWN34_00090</name>
</gene>
<reference evidence="3 4" key="1">
    <citation type="submission" date="2022-04" db="EMBL/GenBank/DDBJ databases">
        <authorList>
            <person name="Grouzdev D.S."/>
            <person name="Pantiukh K.S."/>
            <person name="Krutkina M.S."/>
        </authorList>
    </citation>
    <scope>NUCLEOTIDE SEQUENCE [LARGE SCALE GENOMIC DNA]</scope>
    <source>
        <strain evidence="3 4">6x-1</strain>
    </source>
</reference>
<feature type="domain" description="GGDEF" evidence="2">
    <location>
        <begin position="318"/>
        <end position="451"/>
    </location>
</feature>
<evidence type="ECO:0000259" key="2">
    <source>
        <dbReference type="PROSITE" id="PS50887"/>
    </source>
</evidence>
<dbReference type="GO" id="GO:0052621">
    <property type="term" value="F:diguanylate cyclase activity"/>
    <property type="evidence" value="ECO:0007669"/>
    <property type="project" value="UniProtKB-EC"/>
</dbReference>
<dbReference type="Gene3D" id="3.30.70.270">
    <property type="match status" value="1"/>
</dbReference>
<organism evidence="3 4">
    <name type="scientific">Ancylobacter crimeensis</name>
    <dbReference type="NCBI Taxonomy" id="2579147"/>
    <lineage>
        <taxon>Bacteria</taxon>
        <taxon>Pseudomonadati</taxon>
        <taxon>Pseudomonadota</taxon>
        <taxon>Alphaproteobacteria</taxon>
        <taxon>Hyphomicrobiales</taxon>
        <taxon>Xanthobacteraceae</taxon>
        <taxon>Ancylobacter</taxon>
    </lineage>
</organism>
<dbReference type="Pfam" id="PF00990">
    <property type="entry name" value="GGDEF"/>
    <property type="match status" value="1"/>
</dbReference>
<keyword evidence="1" id="KW-1133">Transmembrane helix</keyword>
<feature type="transmembrane region" description="Helical" evidence="1">
    <location>
        <begin position="254"/>
        <end position="273"/>
    </location>
</feature>
<dbReference type="RefSeq" id="WP_247025599.1">
    <property type="nucleotide sequence ID" value="NZ_JALKCH010000001.1"/>
</dbReference>